<keyword evidence="4 11" id="KW-0853">WD repeat</keyword>
<evidence type="ECO:0000256" key="4">
    <source>
        <dbReference type="ARBA" id="ARBA00022574"/>
    </source>
</evidence>
<feature type="repeat" description="WD" evidence="11">
    <location>
        <begin position="503"/>
        <end position="537"/>
    </location>
</feature>
<dbReference type="InterPro" id="IPR037363">
    <property type="entry name" value="Sec13/Seh1_fam"/>
</dbReference>
<feature type="repeat" description="WD" evidence="11">
    <location>
        <begin position="181"/>
        <end position="213"/>
    </location>
</feature>
<feature type="region of interest" description="Disordered" evidence="12">
    <location>
        <begin position="63"/>
        <end position="108"/>
    </location>
</feature>
<organism evidence="13 14">
    <name type="scientific">Periconia macrospinosa</name>
    <dbReference type="NCBI Taxonomy" id="97972"/>
    <lineage>
        <taxon>Eukaryota</taxon>
        <taxon>Fungi</taxon>
        <taxon>Dikarya</taxon>
        <taxon>Ascomycota</taxon>
        <taxon>Pezizomycotina</taxon>
        <taxon>Dothideomycetes</taxon>
        <taxon>Pleosporomycetidae</taxon>
        <taxon>Pleosporales</taxon>
        <taxon>Massarineae</taxon>
        <taxon>Periconiaceae</taxon>
        <taxon>Periconia</taxon>
    </lineage>
</organism>
<comment type="subcellular location">
    <subcellularLocation>
        <location evidence="1">Nucleus</location>
        <location evidence="1">Nuclear pore complex</location>
    </subcellularLocation>
</comment>
<dbReference type="GO" id="GO:0031080">
    <property type="term" value="C:nuclear pore outer ring"/>
    <property type="evidence" value="ECO:0007669"/>
    <property type="project" value="TreeGrafter"/>
</dbReference>
<dbReference type="GO" id="GO:1904263">
    <property type="term" value="P:positive regulation of TORC1 signaling"/>
    <property type="evidence" value="ECO:0007669"/>
    <property type="project" value="TreeGrafter"/>
</dbReference>
<dbReference type="GO" id="GO:0015031">
    <property type="term" value="P:protein transport"/>
    <property type="evidence" value="ECO:0007669"/>
    <property type="project" value="UniProtKB-KW"/>
</dbReference>
<evidence type="ECO:0000313" key="14">
    <source>
        <dbReference type="Proteomes" id="UP000244855"/>
    </source>
</evidence>
<comment type="similarity">
    <text evidence="2">Belongs to the WD repeat SEC13 family.</text>
</comment>
<evidence type="ECO:0000256" key="6">
    <source>
        <dbReference type="ARBA" id="ARBA00022816"/>
    </source>
</evidence>
<dbReference type="InterPro" id="IPR001680">
    <property type="entry name" value="WD40_rpt"/>
</dbReference>
<feature type="region of interest" description="Disordered" evidence="12">
    <location>
        <begin position="1"/>
        <end position="37"/>
    </location>
</feature>
<keyword evidence="10" id="KW-0539">Nucleus</keyword>
<dbReference type="PROSITE" id="PS50294">
    <property type="entry name" value="WD_REPEATS_REGION"/>
    <property type="match status" value="1"/>
</dbReference>
<evidence type="ECO:0000256" key="5">
    <source>
        <dbReference type="ARBA" id="ARBA00022737"/>
    </source>
</evidence>
<feature type="region of interest" description="Disordered" evidence="12">
    <location>
        <begin position="441"/>
        <end position="493"/>
    </location>
</feature>
<evidence type="ECO:0000256" key="11">
    <source>
        <dbReference type="PROSITE-ProRule" id="PRU00221"/>
    </source>
</evidence>
<evidence type="ECO:0000256" key="9">
    <source>
        <dbReference type="ARBA" id="ARBA00023132"/>
    </source>
</evidence>
<dbReference type="STRING" id="97972.A0A2V1D8S3"/>
<keyword evidence="9" id="KW-0906">Nuclear pore complex</keyword>
<feature type="compositionally biased region" description="Polar residues" evidence="12">
    <location>
        <begin position="63"/>
        <end position="73"/>
    </location>
</feature>
<dbReference type="AlphaFoldDB" id="A0A2V1D8S3"/>
<dbReference type="GO" id="GO:0005198">
    <property type="term" value="F:structural molecule activity"/>
    <property type="evidence" value="ECO:0007669"/>
    <property type="project" value="InterPro"/>
</dbReference>
<feature type="compositionally biased region" description="Low complexity" evidence="12">
    <location>
        <begin position="15"/>
        <end position="35"/>
    </location>
</feature>
<feature type="compositionally biased region" description="Low complexity" evidence="12">
    <location>
        <begin position="74"/>
        <end position="83"/>
    </location>
</feature>
<evidence type="ECO:0000256" key="10">
    <source>
        <dbReference type="ARBA" id="ARBA00023242"/>
    </source>
</evidence>
<dbReference type="GO" id="GO:0051028">
    <property type="term" value="P:mRNA transport"/>
    <property type="evidence" value="ECO:0007669"/>
    <property type="project" value="UniProtKB-KW"/>
</dbReference>
<keyword evidence="3" id="KW-0813">Transport</keyword>
<dbReference type="SMART" id="SM00320">
    <property type="entry name" value="WD40"/>
    <property type="match status" value="4"/>
</dbReference>
<dbReference type="GO" id="GO:0034198">
    <property type="term" value="P:cellular response to amino acid starvation"/>
    <property type="evidence" value="ECO:0007669"/>
    <property type="project" value="TreeGrafter"/>
</dbReference>
<evidence type="ECO:0000256" key="3">
    <source>
        <dbReference type="ARBA" id="ARBA00022448"/>
    </source>
</evidence>
<evidence type="ECO:0000256" key="1">
    <source>
        <dbReference type="ARBA" id="ARBA00004567"/>
    </source>
</evidence>
<dbReference type="PROSITE" id="PS50082">
    <property type="entry name" value="WD_REPEATS_2"/>
    <property type="match status" value="2"/>
</dbReference>
<evidence type="ECO:0000256" key="2">
    <source>
        <dbReference type="ARBA" id="ARBA00010102"/>
    </source>
</evidence>
<dbReference type="GO" id="GO:0035859">
    <property type="term" value="C:Seh1-associated complex"/>
    <property type="evidence" value="ECO:0007669"/>
    <property type="project" value="TreeGrafter"/>
</dbReference>
<evidence type="ECO:0000313" key="13">
    <source>
        <dbReference type="EMBL" id="PVH94537.1"/>
    </source>
</evidence>
<name>A0A2V1D8S3_9PLEO</name>
<dbReference type="InterPro" id="IPR036322">
    <property type="entry name" value="WD40_repeat_dom_sf"/>
</dbReference>
<dbReference type="Pfam" id="PF00400">
    <property type="entry name" value="WD40"/>
    <property type="match status" value="2"/>
</dbReference>
<dbReference type="PANTHER" id="PTHR11024">
    <property type="entry name" value="NUCLEAR PORE COMPLEX PROTEIN SEC13 / SEH1 FAMILY MEMBER"/>
    <property type="match status" value="1"/>
</dbReference>
<accession>A0A2V1D8S3</accession>
<dbReference type="SUPFAM" id="SSF50978">
    <property type="entry name" value="WD40 repeat-like"/>
    <property type="match status" value="1"/>
</dbReference>
<dbReference type="Proteomes" id="UP000244855">
    <property type="component" value="Unassembled WGS sequence"/>
</dbReference>
<dbReference type="InterPro" id="IPR015943">
    <property type="entry name" value="WD40/YVTN_repeat-like_dom_sf"/>
</dbReference>
<evidence type="ECO:0000256" key="12">
    <source>
        <dbReference type="SAM" id="MobiDB-lite"/>
    </source>
</evidence>
<dbReference type="EMBL" id="KZ805530">
    <property type="protein sequence ID" value="PVH94537.1"/>
    <property type="molecule type" value="Genomic_DNA"/>
</dbReference>
<dbReference type="OrthoDB" id="5566198at2759"/>
<protein>
    <submittedName>
        <fullName evidence="13">WD40 repeat-like protein</fullName>
    </submittedName>
</protein>
<feature type="compositionally biased region" description="Low complexity" evidence="12">
    <location>
        <begin position="446"/>
        <end position="458"/>
    </location>
</feature>
<keyword evidence="7" id="KW-0653">Protein transport</keyword>
<sequence>MDPDQQRPSQRHQSQRPSQSQNQNQNQSQSPSQNQGHDVIQLNLDAVTRRLIRPTFLTTLTPSRLPSQAASDASLSPTQSPSKSKSHSHSHSHSQPQNQIHTQQHRPSHLHKISVTFEDVLEQADLVAPLIQEPLADGGAPALEKRVRDTLEAQFLGARTAFSSHPKSIMAASDRNFQTFAHGHHDLVLAVDFNYFGTRMVTASSDHRLKVWDKKDDAWSLVESWKAHDAEIVDVKWNGPFMGEVIGSIGEDGRCKLWQEDVTEVPQSGNRFKLITNMGSQTNAPFVSMDFKNIMQETWLALITRDGLLLVYEPVDQSSLNEWSELAHRWVCSDNPPGRHEEVGFKVAFHKEKLPCWTAIMAGLDRKSLGLAVAAMNKVFVFRTDRSKRFWLVTELLGARQIIRDIAWANGSMRGYDVIATASKDGAIRIYELSTVRSDKAAAGPSSTSADVTSLSSTARHASNQPSGIGKGLASTSKVADPAQDNEQSPGRVRQQAKLVDELTNHHGAVWRLAFSQMGMRDLLVSTGDDASIRTWKKAVNGHWAEYAEIETAREN</sequence>
<reference evidence="13 14" key="1">
    <citation type="journal article" date="2018" name="Sci. Rep.">
        <title>Comparative genomics provides insights into the lifestyle and reveals functional heterogeneity of dark septate endophytic fungi.</title>
        <authorList>
            <person name="Knapp D.G."/>
            <person name="Nemeth J.B."/>
            <person name="Barry K."/>
            <person name="Hainaut M."/>
            <person name="Henrissat B."/>
            <person name="Johnson J."/>
            <person name="Kuo A."/>
            <person name="Lim J.H.P."/>
            <person name="Lipzen A."/>
            <person name="Nolan M."/>
            <person name="Ohm R.A."/>
            <person name="Tamas L."/>
            <person name="Grigoriev I.V."/>
            <person name="Spatafora J.W."/>
            <person name="Nagy L.G."/>
            <person name="Kovacs G.M."/>
        </authorList>
    </citation>
    <scope>NUCLEOTIDE SEQUENCE [LARGE SCALE GENOMIC DNA]</scope>
    <source>
        <strain evidence="13 14">DSE2036</strain>
    </source>
</reference>
<gene>
    <name evidence="13" type="ORF">DM02DRAFT_188955</name>
</gene>
<keyword evidence="8" id="KW-0811">Translocation</keyword>
<dbReference type="PANTHER" id="PTHR11024:SF3">
    <property type="entry name" value="NUCLEOPORIN SEH1"/>
    <property type="match status" value="1"/>
</dbReference>
<keyword evidence="6" id="KW-0509">mRNA transport</keyword>
<evidence type="ECO:0000256" key="7">
    <source>
        <dbReference type="ARBA" id="ARBA00022927"/>
    </source>
</evidence>
<proteinExistence type="inferred from homology"/>
<keyword evidence="5" id="KW-0677">Repeat</keyword>
<keyword evidence="14" id="KW-1185">Reference proteome</keyword>
<dbReference type="Gene3D" id="2.130.10.10">
    <property type="entry name" value="YVTN repeat-like/Quinoprotein amine dehydrogenase"/>
    <property type="match status" value="1"/>
</dbReference>
<evidence type="ECO:0000256" key="8">
    <source>
        <dbReference type="ARBA" id="ARBA00023010"/>
    </source>
</evidence>